<dbReference type="AlphaFoldDB" id="A0A553PLJ9"/>
<feature type="signal peptide" evidence="1">
    <location>
        <begin position="1"/>
        <end position="17"/>
    </location>
</feature>
<keyword evidence="1" id="KW-0732">Signal</keyword>
<dbReference type="Proteomes" id="UP000318571">
    <property type="component" value="Chromosome 11"/>
</dbReference>
<keyword evidence="3" id="KW-1185">Reference proteome</keyword>
<accession>A0A553PLJ9</accession>
<sequence length="78" mass="8541">MIKALSILALLFGAGLAAILEKTDNCIQKCTKLEGFSPVCDEANYQYDNNCIATECSKCEAHCNNVDIECEKVCGCWD</sequence>
<evidence type="ECO:0008006" key="4">
    <source>
        <dbReference type="Google" id="ProtNLM"/>
    </source>
</evidence>
<evidence type="ECO:0000313" key="2">
    <source>
        <dbReference type="EMBL" id="TRY78542.1"/>
    </source>
</evidence>
<evidence type="ECO:0000256" key="1">
    <source>
        <dbReference type="SAM" id="SignalP"/>
    </source>
</evidence>
<organism evidence="2 3">
    <name type="scientific">Tigriopus californicus</name>
    <name type="common">Marine copepod</name>
    <dbReference type="NCBI Taxonomy" id="6832"/>
    <lineage>
        <taxon>Eukaryota</taxon>
        <taxon>Metazoa</taxon>
        <taxon>Ecdysozoa</taxon>
        <taxon>Arthropoda</taxon>
        <taxon>Crustacea</taxon>
        <taxon>Multicrustacea</taxon>
        <taxon>Hexanauplia</taxon>
        <taxon>Copepoda</taxon>
        <taxon>Harpacticoida</taxon>
        <taxon>Harpacticidae</taxon>
        <taxon>Tigriopus</taxon>
    </lineage>
</organism>
<protein>
    <recommendedName>
        <fullName evidence="4">Kazal-like domain-containing protein</fullName>
    </recommendedName>
</protein>
<dbReference type="EMBL" id="VCGU01000003">
    <property type="protein sequence ID" value="TRY78542.1"/>
    <property type="molecule type" value="Genomic_DNA"/>
</dbReference>
<reference evidence="2 3" key="1">
    <citation type="journal article" date="2018" name="Nat. Ecol. Evol.">
        <title>Genomic signatures of mitonuclear coevolution across populations of Tigriopus californicus.</title>
        <authorList>
            <person name="Barreto F.S."/>
            <person name="Watson E.T."/>
            <person name="Lima T.G."/>
            <person name="Willett C.S."/>
            <person name="Edmands S."/>
            <person name="Li W."/>
            <person name="Burton R.S."/>
        </authorList>
    </citation>
    <scope>NUCLEOTIDE SEQUENCE [LARGE SCALE GENOMIC DNA]</scope>
    <source>
        <strain evidence="2 3">San Diego</strain>
    </source>
</reference>
<proteinExistence type="predicted"/>
<gene>
    <name evidence="2" type="ORF">TCAL_09779</name>
</gene>
<comment type="caution">
    <text evidence="2">The sequence shown here is derived from an EMBL/GenBank/DDBJ whole genome shotgun (WGS) entry which is preliminary data.</text>
</comment>
<name>A0A553PLJ9_TIGCA</name>
<feature type="chain" id="PRO_5021989357" description="Kazal-like domain-containing protein" evidence="1">
    <location>
        <begin position="18"/>
        <end position="78"/>
    </location>
</feature>
<evidence type="ECO:0000313" key="3">
    <source>
        <dbReference type="Proteomes" id="UP000318571"/>
    </source>
</evidence>